<dbReference type="RefSeq" id="WP_406777722.1">
    <property type="nucleotide sequence ID" value="NZ_JBEWZG010000002.1"/>
</dbReference>
<feature type="domain" description="DUF4296" evidence="1">
    <location>
        <begin position="24"/>
        <end position="105"/>
    </location>
</feature>
<dbReference type="EMBL" id="JBEWZG010000002">
    <property type="protein sequence ID" value="MFL0206141.1"/>
    <property type="molecule type" value="Genomic_DNA"/>
</dbReference>
<name>A0ABW8SVJ5_9BACT</name>
<comment type="caution">
    <text evidence="2">The sequence shown here is derived from an EMBL/GenBank/DDBJ whole genome shotgun (WGS) entry which is preliminary data.</text>
</comment>
<dbReference type="Pfam" id="PF14129">
    <property type="entry name" value="DUF4296"/>
    <property type="match status" value="1"/>
</dbReference>
<evidence type="ECO:0000313" key="2">
    <source>
        <dbReference type="EMBL" id="MFL0206141.1"/>
    </source>
</evidence>
<dbReference type="PROSITE" id="PS51257">
    <property type="entry name" value="PROKAR_LIPOPROTEIN"/>
    <property type="match status" value="1"/>
</dbReference>
<accession>A0ABW8SVJ5</accession>
<dbReference type="InterPro" id="IPR025381">
    <property type="entry name" value="DUF4296"/>
</dbReference>
<organism evidence="2 3">
    <name type="scientific">Aquirufa novilacunae</name>
    <dbReference type="NCBI Taxonomy" id="3139305"/>
    <lineage>
        <taxon>Bacteria</taxon>
        <taxon>Pseudomonadati</taxon>
        <taxon>Bacteroidota</taxon>
        <taxon>Cytophagia</taxon>
        <taxon>Cytophagales</taxon>
        <taxon>Flectobacillaceae</taxon>
        <taxon>Aquirufa</taxon>
    </lineage>
</organism>
<reference evidence="2 3" key="1">
    <citation type="submission" date="2024-07" db="EMBL/GenBank/DDBJ databases">
        <authorList>
            <person name="Pitt A."/>
            <person name="Hahn M.W."/>
        </authorList>
    </citation>
    <scope>NUCLEOTIDE SEQUENCE [LARGE SCALE GENOMIC DNA]</scope>
    <source>
        <strain evidence="2 3">2-AUSEE-184A6</strain>
    </source>
</reference>
<evidence type="ECO:0000259" key="1">
    <source>
        <dbReference type="Pfam" id="PF14129"/>
    </source>
</evidence>
<evidence type="ECO:0000313" key="3">
    <source>
        <dbReference type="Proteomes" id="UP001623559"/>
    </source>
</evidence>
<protein>
    <submittedName>
        <fullName evidence="2">DUF4296 domain-containing protein</fullName>
    </submittedName>
</protein>
<dbReference type="Proteomes" id="UP001623559">
    <property type="component" value="Unassembled WGS sequence"/>
</dbReference>
<gene>
    <name evidence="2" type="ORF">V7S74_05255</name>
</gene>
<proteinExistence type="predicted"/>
<sequence>MKKVFLLLFLAVVGCTGESSSDRLEQEQMAQVLADIHIDEAIIQNMHVGNSDTALVLYHELSQQTLKKRGLDSTQVAKSYGSYVKDPAAFVKLYTRVNEIIEERGKKSAGKKP</sequence>